<sequence length="78" mass="9008">MTLVSIFVASYWRRLAAEAFPLTLSPEGDLFVEEVRLQTEIEDYDFKGPRDPLQQWCDDQRAAARLRAERGDGDGDRF</sequence>
<comment type="caution">
    <text evidence="1">The sequence shown here is derived from an EMBL/GenBank/DDBJ whole genome shotgun (WGS) entry which is preliminary data.</text>
</comment>
<name>A0ABP5T7G1_9ACTN</name>
<dbReference type="Proteomes" id="UP001501444">
    <property type="component" value="Unassembled WGS sequence"/>
</dbReference>
<reference evidence="2" key="1">
    <citation type="journal article" date="2019" name="Int. J. Syst. Evol. Microbiol.">
        <title>The Global Catalogue of Microorganisms (GCM) 10K type strain sequencing project: providing services to taxonomists for standard genome sequencing and annotation.</title>
        <authorList>
            <consortium name="The Broad Institute Genomics Platform"/>
            <consortium name="The Broad Institute Genome Sequencing Center for Infectious Disease"/>
            <person name="Wu L."/>
            <person name="Ma J."/>
        </authorList>
    </citation>
    <scope>NUCLEOTIDE SEQUENCE [LARGE SCALE GENOMIC DNA]</scope>
    <source>
        <strain evidence="2">JCM 3272</strain>
    </source>
</reference>
<proteinExistence type="predicted"/>
<accession>A0ABP5T7G1</accession>
<dbReference type="EMBL" id="BAAARV010000024">
    <property type="protein sequence ID" value="GAA2344778.1"/>
    <property type="molecule type" value="Genomic_DNA"/>
</dbReference>
<dbReference type="RefSeq" id="WP_344613015.1">
    <property type="nucleotide sequence ID" value="NZ_BAAARV010000024.1"/>
</dbReference>
<organism evidence="1 2">
    <name type="scientific">Dactylosporangium salmoneum</name>
    <dbReference type="NCBI Taxonomy" id="53361"/>
    <lineage>
        <taxon>Bacteria</taxon>
        <taxon>Bacillati</taxon>
        <taxon>Actinomycetota</taxon>
        <taxon>Actinomycetes</taxon>
        <taxon>Micromonosporales</taxon>
        <taxon>Micromonosporaceae</taxon>
        <taxon>Dactylosporangium</taxon>
    </lineage>
</organism>
<protein>
    <submittedName>
        <fullName evidence="1">Uncharacterized protein</fullName>
    </submittedName>
</protein>
<evidence type="ECO:0000313" key="2">
    <source>
        <dbReference type="Proteomes" id="UP001501444"/>
    </source>
</evidence>
<keyword evidence="2" id="KW-1185">Reference proteome</keyword>
<gene>
    <name evidence="1" type="ORF">GCM10010170_030480</name>
</gene>
<evidence type="ECO:0000313" key="1">
    <source>
        <dbReference type="EMBL" id="GAA2344778.1"/>
    </source>
</evidence>